<gene>
    <name evidence="1" type="ORF">DWQ56_18155</name>
</gene>
<accession>A0A3E0M550</accession>
<dbReference type="AlphaFoldDB" id="A0A3E0M550"/>
<reference evidence="1 2" key="1">
    <citation type="submission" date="2017-08" db="EMBL/GenBank/DDBJ databases">
        <title>Functional genomic and metabolic studies of the symbiotic interactions of six Microcystis-dominated communities.</title>
        <authorList>
            <person name="Li Q."/>
            <person name="Lin F."/>
        </authorList>
    </citation>
    <scope>NUCLEOTIDE SEQUENCE [LARGE SCALE GENOMIC DNA]</scope>
    <source>
        <strain evidence="1">DA14</strain>
    </source>
</reference>
<proteinExistence type="predicted"/>
<name>A0A3E0M550_MICAE</name>
<organism evidence="1 2">
    <name type="scientific">Microcystis aeruginosa DA14</name>
    <dbReference type="NCBI Taxonomy" id="1987506"/>
    <lineage>
        <taxon>Bacteria</taxon>
        <taxon>Bacillati</taxon>
        <taxon>Cyanobacteriota</taxon>
        <taxon>Cyanophyceae</taxon>
        <taxon>Oscillatoriophycideae</taxon>
        <taxon>Chroococcales</taxon>
        <taxon>Microcystaceae</taxon>
        <taxon>Microcystis</taxon>
    </lineage>
</organism>
<sequence length="170" mass="19906">MNNDGTSEEFTPVLEDFFVDQPLSRDELKKGFAELLSISENEIFIYEDDDELLKEIDKNSMYPYLLQIFYVPVKGDFSILLKLQPTNPDVDAQIQDSGRERYTFISDFSKKFQCRCAIDSGNNPILRPDDFYLIDGYNQRQLIVLYMSSDEEKPIPDDEADYYFIDEIDK</sequence>
<protein>
    <submittedName>
        <fullName evidence="1">Uncharacterized protein</fullName>
    </submittedName>
</protein>
<evidence type="ECO:0000313" key="1">
    <source>
        <dbReference type="EMBL" id="REJ54900.1"/>
    </source>
</evidence>
<dbReference type="EMBL" id="QQWE01000006">
    <property type="protein sequence ID" value="REJ54900.1"/>
    <property type="molecule type" value="Genomic_DNA"/>
</dbReference>
<dbReference type="Proteomes" id="UP000256301">
    <property type="component" value="Unassembled WGS sequence"/>
</dbReference>
<comment type="caution">
    <text evidence="1">The sequence shown here is derived from an EMBL/GenBank/DDBJ whole genome shotgun (WGS) entry which is preliminary data.</text>
</comment>
<evidence type="ECO:0000313" key="2">
    <source>
        <dbReference type="Proteomes" id="UP000256301"/>
    </source>
</evidence>